<dbReference type="GO" id="GO:0005737">
    <property type="term" value="C:cytoplasm"/>
    <property type="evidence" value="ECO:0007669"/>
    <property type="project" value="TreeGrafter"/>
</dbReference>
<evidence type="ECO:0000256" key="5">
    <source>
        <dbReference type="SAM" id="Phobius"/>
    </source>
</evidence>
<dbReference type="PANTHER" id="PTHR12558:SF13">
    <property type="entry name" value="CELL DIVISION CYCLE PROTEIN 27 HOMOLOG"/>
    <property type="match status" value="1"/>
</dbReference>
<keyword evidence="6" id="KW-0132">Cell division</keyword>
<keyword evidence="6" id="KW-0131">Cell cycle</keyword>
<evidence type="ECO:0000256" key="2">
    <source>
        <dbReference type="ARBA" id="ARBA00038210"/>
    </source>
</evidence>
<evidence type="ECO:0000256" key="4">
    <source>
        <dbReference type="PROSITE-ProRule" id="PRU00339"/>
    </source>
</evidence>
<dbReference type="Gene3D" id="1.25.40.10">
    <property type="entry name" value="Tetratricopeptide repeat domain"/>
    <property type="match status" value="1"/>
</dbReference>
<feature type="transmembrane region" description="Helical" evidence="5">
    <location>
        <begin position="92"/>
        <end position="119"/>
    </location>
</feature>
<organism evidence="6 7">
    <name type="scientific">Portunus trituberculatus</name>
    <name type="common">Swimming crab</name>
    <name type="synonym">Neptunus trituberculatus</name>
    <dbReference type="NCBI Taxonomy" id="210409"/>
    <lineage>
        <taxon>Eukaryota</taxon>
        <taxon>Metazoa</taxon>
        <taxon>Ecdysozoa</taxon>
        <taxon>Arthropoda</taxon>
        <taxon>Crustacea</taxon>
        <taxon>Multicrustacea</taxon>
        <taxon>Malacostraca</taxon>
        <taxon>Eumalacostraca</taxon>
        <taxon>Eucarida</taxon>
        <taxon>Decapoda</taxon>
        <taxon>Pleocyemata</taxon>
        <taxon>Brachyura</taxon>
        <taxon>Eubrachyura</taxon>
        <taxon>Portunoidea</taxon>
        <taxon>Portunidae</taxon>
        <taxon>Portuninae</taxon>
        <taxon>Portunus</taxon>
    </lineage>
</organism>
<keyword evidence="5" id="KW-0812">Transmembrane</keyword>
<keyword evidence="5" id="KW-1133">Transmembrane helix</keyword>
<keyword evidence="7" id="KW-1185">Reference proteome</keyword>
<evidence type="ECO:0000256" key="1">
    <source>
        <dbReference type="ARBA" id="ARBA00022803"/>
    </source>
</evidence>
<feature type="repeat" description="TPR" evidence="4">
    <location>
        <begin position="37"/>
        <end position="70"/>
    </location>
</feature>
<dbReference type="PROSITE" id="PS50005">
    <property type="entry name" value="TPR"/>
    <property type="match status" value="1"/>
</dbReference>
<dbReference type="PANTHER" id="PTHR12558">
    <property type="entry name" value="CELL DIVISION CYCLE 16,23,27"/>
    <property type="match status" value="1"/>
</dbReference>
<reference evidence="6 7" key="1">
    <citation type="submission" date="2019-05" db="EMBL/GenBank/DDBJ databases">
        <title>Another draft genome of Portunus trituberculatus and its Hox gene families provides insights of decapod evolution.</title>
        <authorList>
            <person name="Jeong J.-H."/>
            <person name="Song I."/>
            <person name="Kim S."/>
            <person name="Choi T."/>
            <person name="Kim D."/>
            <person name="Ryu S."/>
            <person name="Kim W."/>
        </authorList>
    </citation>
    <scope>NUCLEOTIDE SEQUENCE [LARGE SCALE GENOMIC DNA]</scope>
    <source>
        <tissue evidence="6">Muscle</tissue>
    </source>
</reference>
<evidence type="ECO:0000313" key="7">
    <source>
        <dbReference type="Proteomes" id="UP000324222"/>
    </source>
</evidence>
<dbReference type="OrthoDB" id="329563at2759"/>
<sequence>MALLRDMGAAYQQLAQYNCEKVIELLSALPTQHYRTGWVLSHIGKAYFEMNDYQQGVKFFSEVRECEPHRLHLMEYYSTALWHQQKEVQLSALAQVCVCVCVCLCLCVCMCMCVCVCVCV</sequence>
<comment type="similarity">
    <text evidence="2">Belongs to the APC3/CDC27 family.</text>
</comment>
<gene>
    <name evidence="6" type="primary">CDC27</name>
    <name evidence="6" type="ORF">E2C01_088060</name>
</gene>
<dbReference type="InterPro" id="IPR011990">
    <property type="entry name" value="TPR-like_helical_dom_sf"/>
</dbReference>
<accession>A0A5B7JI65</accession>
<dbReference type="GO" id="GO:0051301">
    <property type="term" value="P:cell division"/>
    <property type="evidence" value="ECO:0007669"/>
    <property type="project" value="UniProtKB-KW"/>
</dbReference>
<dbReference type="AlphaFoldDB" id="A0A5B7JI65"/>
<protein>
    <recommendedName>
        <fullName evidence="3">Cell division cycle protein 27 homolog</fullName>
    </recommendedName>
</protein>
<dbReference type="GO" id="GO:0016567">
    <property type="term" value="P:protein ubiquitination"/>
    <property type="evidence" value="ECO:0007669"/>
    <property type="project" value="TreeGrafter"/>
</dbReference>
<dbReference type="InterPro" id="IPR019734">
    <property type="entry name" value="TPR_rpt"/>
</dbReference>
<dbReference type="GO" id="GO:0031145">
    <property type="term" value="P:anaphase-promoting complex-dependent catabolic process"/>
    <property type="evidence" value="ECO:0007669"/>
    <property type="project" value="TreeGrafter"/>
</dbReference>
<dbReference type="EMBL" id="VSRR010093067">
    <property type="protein sequence ID" value="MPC92947.1"/>
    <property type="molecule type" value="Genomic_DNA"/>
</dbReference>
<dbReference type="Proteomes" id="UP000324222">
    <property type="component" value="Unassembled WGS sequence"/>
</dbReference>
<evidence type="ECO:0000313" key="6">
    <source>
        <dbReference type="EMBL" id="MPC92947.1"/>
    </source>
</evidence>
<keyword evidence="5" id="KW-0472">Membrane</keyword>
<dbReference type="GO" id="GO:0007091">
    <property type="term" value="P:metaphase/anaphase transition of mitotic cell cycle"/>
    <property type="evidence" value="ECO:0007669"/>
    <property type="project" value="TreeGrafter"/>
</dbReference>
<dbReference type="SUPFAM" id="SSF48452">
    <property type="entry name" value="TPR-like"/>
    <property type="match status" value="1"/>
</dbReference>
<evidence type="ECO:0000256" key="3">
    <source>
        <dbReference type="ARBA" id="ARBA00039307"/>
    </source>
</evidence>
<proteinExistence type="inferred from homology"/>
<comment type="caution">
    <text evidence="6">The sequence shown here is derived from an EMBL/GenBank/DDBJ whole genome shotgun (WGS) entry which is preliminary data.</text>
</comment>
<dbReference type="GO" id="GO:0005680">
    <property type="term" value="C:anaphase-promoting complex"/>
    <property type="evidence" value="ECO:0007669"/>
    <property type="project" value="TreeGrafter"/>
</dbReference>
<name>A0A5B7JI65_PORTR</name>
<keyword evidence="1 4" id="KW-0802">TPR repeat</keyword>